<name>A0A811MYF0_9POAL</name>
<evidence type="ECO:0000313" key="2">
    <source>
        <dbReference type="EMBL" id="CAD6212319.1"/>
    </source>
</evidence>
<protein>
    <submittedName>
        <fullName evidence="2">Uncharacterized protein</fullName>
    </submittedName>
</protein>
<gene>
    <name evidence="2" type="ORF">NCGR_LOCUS8127</name>
</gene>
<accession>A0A811MYF0</accession>
<sequence>MTREGRSSRVQRKNPGLVENVPGLQAPDGVRAARASDRGRGGRRRKARPWGRIWRRTPVRACARAVVRALAFPKWRRVPRQDCRRAAAGVKNRAGKVKLNVVKEKGGAFGEDGLTTECDGSRKPVHATCRGRGQTWSWLAGVTTRRLAAAPRSREGAAPLRSTDHGAKADLSSQARTTTKEGKGEGFGKEGLTGGFTIALVRFGLAVVTRGGGLGAGSDEEGRAQVVRSVERGDDEGGLPCEQGWGNRGIRDGRAGTAATGLAWSRIGLASRSWSWSWCLLVRRGDAVVGTVSASGHHGHGGLGLGKEAESKEGSVAADRREMARARASRLGLALIAPALGFARAGSVQGMAEIVGVACSQTRGHHPWHGQVRGSGSFWRPPEGSRRWSAQSWARPRFAERGATWRGPCFCQGLGAGPLADGRQGRSDGKEERAIRCEEGGDGVVLTEATEGNGNIGVFG</sequence>
<dbReference type="AlphaFoldDB" id="A0A811MYF0"/>
<dbReference type="Proteomes" id="UP000604825">
    <property type="component" value="Unassembled WGS sequence"/>
</dbReference>
<feature type="compositionally biased region" description="Basic and acidic residues" evidence="1">
    <location>
        <begin position="178"/>
        <end position="188"/>
    </location>
</feature>
<dbReference type="EMBL" id="CAJGYO010000002">
    <property type="protein sequence ID" value="CAD6212319.1"/>
    <property type="molecule type" value="Genomic_DNA"/>
</dbReference>
<evidence type="ECO:0000313" key="3">
    <source>
        <dbReference type="Proteomes" id="UP000604825"/>
    </source>
</evidence>
<comment type="caution">
    <text evidence="2">The sequence shown here is derived from an EMBL/GenBank/DDBJ whole genome shotgun (WGS) entry which is preliminary data.</text>
</comment>
<keyword evidence="3" id="KW-1185">Reference proteome</keyword>
<feature type="region of interest" description="Disordered" evidence="1">
    <location>
        <begin position="148"/>
        <end position="188"/>
    </location>
</feature>
<feature type="region of interest" description="Disordered" evidence="1">
    <location>
        <begin position="1"/>
        <end position="48"/>
    </location>
</feature>
<organism evidence="2 3">
    <name type="scientific">Miscanthus lutarioriparius</name>
    <dbReference type="NCBI Taxonomy" id="422564"/>
    <lineage>
        <taxon>Eukaryota</taxon>
        <taxon>Viridiplantae</taxon>
        <taxon>Streptophyta</taxon>
        <taxon>Embryophyta</taxon>
        <taxon>Tracheophyta</taxon>
        <taxon>Spermatophyta</taxon>
        <taxon>Magnoliopsida</taxon>
        <taxon>Liliopsida</taxon>
        <taxon>Poales</taxon>
        <taxon>Poaceae</taxon>
        <taxon>PACMAD clade</taxon>
        <taxon>Panicoideae</taxon>
        <taxon>Andropogonodae</taxon>
        <taxon>Andropogoneae</taxon>
        <taxon>Saccharinae</taxon>
        <taxon>Miscanthus</taxon>
    </lineage>
</organism>
<proteinExistence type="predicted"/>
<evidence type="ECO:0000256" key="1">
    <source>
        <dbReference type="SAM" id="MobiDB-lite"/>
    </source>
</evidence>
<reference evidence="2" key="1">
    <citation type="submission" date="2020-10" db="EMBL/GenBank/DDBJ databases">
        <authorList>
            <person name="Han B."/>
            <person name="Lu T."/>
            <person name="Zhao Q."/>
            <person name="Huang X."/>
            <person name="Zhao Y."/>
        </authorList>
    </citation>
    <scope>NUCLEOTIDE SEQUENCE</scope>
</reference>